<comment type="subcellular location">
    <subcellularLocation>
        <location evidence="1">Cell membrane</location>
        <topology evidence="1">Multi-pass membrane protein</topology>
    </subcellularLocation>
</comment>
<evidence type="ECO:0000256" key="1">
    <source>
        <dbReference type="ARBA" id="ARBA00004651"/>
    </source>
</evidence>
<evidence type="ECO:0000256" key="6">
    <source>
        <dbReference type="ARBA" id="ARBA00023136"/>
    </source>
</evidence>
<feature type="transmembrane region" description="Helical" evidence="7">
    <location>
        <begin position="137"/>
        <end position="167"/>
    </location>
</feature>
<feature type="transmembrane region" description="Helical" evidence="7">
    <location>
        <begin position="42"/>
        <end position="58"/>
    </location>
</feature>
<evidence type="ECO:0008006" key="10">
    <source>
        <dbReference type="Google" id="ProtNLM"/>
    </source>
</evidence>
<keyword evidence="3" id="KW-1003">Cell membrane</keyword>
<accession>A0ABQ1PXT0</accession>
<name>A0ABQ1PXT0_9GAMM</name>
<evidence type="ECO:0000256" key="7">
    <source>
        <dbReference type="SAM" id="Phobius"/>
    </source>
</evidence>
<sequence>MLAAALLTPIQLVLGATLFALAALWALARVSWVELLADDRRQHLFFGSIFVLFVLWLVRRDFDNGLTFHFLGLTAVTLLLDWPLAVVAGGLAQLALVLLGLDDAEAFGINGILRVLVPVLITVLISRGLERLEPRNLFAYIFVSGFFAAAVAAAAVILVGMGLLAWSGELAPPSSLMEAFGYLLLVAFPEAFINGTVISALVVFCPDWLETFDTDRYLQEPFDKP</sequence>
<evidence type="ECO:0000256" key="4">
    <source>
        <dbReference type="ARBA" id="ARBA00022692"/>
    </source>
</evidence>
<evidence type="ECO:0000256" key="2">
    <source>
        <dbReference type="ARBA" id="ARBA00022448"/>
    </source>
</evidence>
<dbReference type="RefSeq" id="WP_150278031.1">
    <property type="nucleotide sequence ID" value="NZ_BMFF01000005.1"/>
</dbReference>
<feature type="transmembrane region" description="Helical" evidence="7">
    <location>
        <begin position="70"/>
        <end position="101"/>
    </location>
</feature>
<keyword evidence="5 7" id="KW-1133">Transmembrane helix</keyword>
<keyword evidence="9" id="KW-1185">Reference proteome</keyword>
<keyword evidence="4 7" id="KW-0812">Transmembrane</keyword>
<evidence type="ECO:0000313" key="9">
    <source>
        <dbReference type="Proteomes" id="UP000638188"/>
    </source>
</evidence>
<evidence type="ECO:0000256" key="3">
    <source>
        <dbReference type="ARBA" id="ARBA00022475"/>
    </source>
</evidence>
<dbReference type="Gene3D" id="1.10.1760.20">
    <property type="match status" value="1"/>
</dbReference>
<feature type="transmembrane region" description="Helical" evidence="7">
    <location>
        <begin position="179"/>
        <end position="204"/>
    </location>
</feature>
<evidence type="ECO:0000313" key="8">
    <source>
        <dbReference type="EMBL" id="GGD05990.1"/>
    </source>
</evidence>
<keyword evidence="2" id="KW-0813">Transport</keyword>
<reference evidence="9" key="1">
    <citation type="journal article" date="2019" name="Int. J. Syst. Evol. Microbiol.">
        <title>The Global Catalogue of Microorganisms (GCM) 10K type strain sequencing project: providing services to taxonomists for standard genome sequencing and annotation.</title>
        <authorList>
            <consortium name="The Broad Institute Genomics Platform"/>
            <consortium name="The Broad Institute Genome Sequencing Center for Infectious Disease"/>
            <person name="Wu L."/>
            <person name="Ma J."/>
        </authorList>
    </citation>
    <scope>NUCLEOTIDE SEQUENCE [LARGE SCALE GENOMIC DNA]</scope>
    <source>
        <strain evidence="9">CGMCC 1.12482</strain>
    </source>
</reference>
<dbReference type="Pfam" id="PF01891">
    <property type="entry name" value="CbiM"/>
    <property type="match status" value="1"/>
</dbReference>
<dbReference type="EMBL" id="BMFF01000005">
    <property type="protein sequence ID" value="GGD05990.1"/>
    <property type="molecule type" value="Genomic_DNA"/>
</dbReference>
<evidence type="ECO:0000256" key="5">
    <source>
        <dbReference type="ARBA" id="ARBA00022989"/>
    </source>
</evidence>
<organism evidence="8 9">
    <name type="scientific">Halopseudomonas salina</name>
    <dbReference type="NCBI Taxonomy" id="1323744"/>
    <lineage>
        <taxon>Bacteria</taxon>
        <taxon>Pseudomonadati</taxon>
        <taxon>Pseudomonadota</taxon>
        <taxon>Gammaproteobacteria</taxon>
        <taxon>Pseudomonadales</taxon>
        <taxon>Pseudomonadaceae</taxon>
        <taxon>Halopseudomonas</taxon>
    </lineage>
</organism>
<feature type="transmembrane region" description="Helical" evidence="7">
    <location>
        <begin position="107"/>
        <end position="125"/>
    </location>
</feature>
<protein>
    <recommendedName>
        <fullName evidence="10">Cobalt uptake substrate-specific transmembrane region</fullName>
    </recommendedName>
</protein>
<dbReference type="Proteomes" id="UP000638188">
    <property type="component" value="Unassembled WGS sequence"/>
</dbReference>
<gene>
    <name evidence="8" type="ORF">GCM10007418_26270</name>
</gene>
<keyword evidence="6 7" id="KW-0472">Membrane</keyword>
<proteinExistence type="predicted"/>
<dbReference type="InterPro" id="IPR002751">
    <property type="entry name" value="CbiM/NikMN"/>
</dbReference>
<comment type="caution">
    <text evidence="8">The sequence shown here is derived from an EMBL/GenBank/DDBJ whole genome shotgun (WGS) entry which is preliminary data.</text>
</comment>